<dbReference type="OrthoDB" id="9920089at2"/>
<dbReference type="RefSeq" id="WP_110258530.1">
    <property type="nucleotide sequence ID" value="NZ_QJKB01000033.1"/>
</dbReference>
<proteinExistence type="predicted"/>
<keyword evidence="2" id="KW-1185">Reference proteome</keyword>
<gene>
    <name evidence="1" type="ORF">DFR42_1335</name>
</gene>
<dbReference type="EMBL" id="QJKB01000033">
    <property type="protein sequence ID" value="PXX33476.1"/>
    <property type="molecule type" value="Genomic_DNA"/>
</dbReference>
<evidence type="ECO:0000313" key="1">
    <source>
        <dbReference type="EMBL" id="PXX33476.1"/>
    </source>
</evidence>
<accession>A0A318IJZ5</accession>
<evidence type="ECO:0000313" key="2">
    <source>
        <dbReference type="Proteomes" id="UP000247792"/>
    </source>
</evidence>
<reference evidence="1 2" key="1">
    <citation type="submission" date="2018-05" db="EMBL/GenBank/DDBJ databases">
        <title>Genomic Encyclopedia of Type Strains, Phase IV (KMG-IV): sequencing the most valuable type-strain genomes for metagenomic binning, comparative biology and taxonomic classification.</title>
        <authorList>
            <person name="Goeker M."/>
        </authorList>
    </citation>
    <scope>NUCLEOTIDE SEQUENCE [LARGE SCALE GENOMIC DNA]</scope>
    <source>
        <strain evidence="1 2">DSM 19792</strain>
    </source>
</reference>
<dbReference type="Proteomes" id="UP000247792">
    <property type="component" value="Unassembled WGS sequence"/>
</dbReference>
<dbReference type="PROSITE" id="PS51257">
    <property type="entry name" value="PROKAR_LIPOPROTEIN"/>
    <property type="match status" value="1"/>
</dbReference>
<evidence type="ECO:0008006" key="3">
    <source>
        <dbReference type="Google" id="ProtNLM"/>
    </source>
</evidence>
<sequence>MKIIKLCTCIFFLNLTVACSEQVKPVIPVLPVIQLRMEAPVSEVQAKSSYQFDEKFMQGVPGKEYISVPHVLVYKDADLEFRIEKASNVNSLATYLGYKIRHREIDPESIISDFSFYPIDDYVNLHASVELVKKFRDDFLAQGFTSKDQPWQSFYKTNTGQPEMSLTSFEGIESFFLNSQFYIKDLRAVVLEKNNMQITMDICNLRRRWGSRTDREDVNYAPVKDRIAREIKSMTQEDLKTEPSYSVKITFSPTMERFNQL</sequence>
<protein>
    <recommendedName>
        <fullName evidence="3">Lipoprotein</fullName>
    </recommendedName>
</protein>
<comment type="caution">
    <text evidence="1">The sequence shown here is derived from an EMBL/GenBank/DDBJ whole genome shotgun (WGS) entry which is preliminary data.</text>
</comment>
<name>A0A318IJZ5_9BURK</name>
<organism evidence="1 2">
    <name type="scientific">Undibacterium pigrum</name>
    <dbReference type="NCBI Taxonomy" id="401470"/>
    <lineage>
        <taxon>Bacteria</taxon>
        <taxon>Pseudomonadati</taxon>
        <taxon>Pseudomonadota</taxon>
        <taxon>Betaproteobacteria</taxon>
        <taxon>Burkholderiales</taxon>
        <taxon>Oxalobacteraceae</taxon>
        <taxon>Undibacterium</taxon>
    </lineage>
</organism>
<dbReference type="AlphaFoldDB" id="A0A318IJZ5"/>